<dbReference type="InterPro" id="IPR017853">
    <property type="entry name" value="GH"/>
</dbReference>
<evidence type="ECO:0000259" key="6">
    <source>
        <dbReference type="Pfam" id="PF00150"/>
    </source>
</evidence>
<dbReference type="SUPFAM" id="SSF49785">
    <property type="entry name" value="Galactose-binding domain-like"/>
    <property type="match status" value="1"/>
</dbReference>
<keyword evidence="9" id="KW-1185">Reference proteome</keyword>
<evidence type="ECO:0000256" key="1">
    <source>
        <dbReference type="ARBA" id="ARBA00005641"/>
    </source>
</evidence>
<dbReference type="Gene3D" id="3.20.20.80">
    <property type="entry name" value="Glycosidases"/>
    <property type="match status" value="1"/>
</dbReference>
<dbReference type="EMBL" id="JABMKX010000011">
    <property type="protein sequence ID" value="NQX47773.1"/>
    <property type="molecule type" value="Genomic_DNA"/>
</dbReference>
<evidence type="ECO:0000256" key="5">
    <source>
        <dbReference type="SAM" id="MobiDB-lite"/>
    </source>
</evidence>
<evidence type="ECO:0000313" key="9">
    <source>
        <dbReference type="Proteomes" id="UP000711047"/>
    </source>
</evidence>
<comment type="caution">
    <text evidence="8">The sequence shown here is derived from an EMBL/GenBank/DDBJ whole genome shotgun (WGS) entry which is preliminary data.</text>
</comment>
<evidence type="ECO:0000256" key="3">
    <source>
        <dbReference type="ARBA" id="ARBA00023295"/>
    </source>
</evidence>
<feature type="compositionally biased region" description="Pro residues" evidence="5">
    <location>
        <begin position="336"/>
        <end position="368"/>
    </location>
</feature>
<evidence type="ECO:0000256" key="4">
    <source>
        <dbReference type="RuleBase" id="RU361153"/>
    </source>
</evidence>
<reference evidence="8 9" key="1">
    <citation type="submission" date="2020-05" db="EMBL/GenBank/DDBJ databases">
        <title>Paenibacillus glebae, sp. nov., Paenibacillus humi sp. nov., Paenibacillus pedi sp. nov., Paenibacillus terrestris sp. nov. and Paenibacillus terricola sp. nov., isolated from a forest top soil sample.</title>
        <authorList>
            <person name="Qi S."/>
            <person name="Carlier A."/>
            <person name="Cnockaert M."/>
            <person name="Vandamme P."/>
        </authorList>
    </citation>
    <scope>NUCLEOTIDE SEQUENCE [LARGE SCALE GENOMIC DNA]</scope>
    <source>
        <strain evidence="8 9">LMG 29502</strain>
    </source>
</reference>
<dbReference type="Proteomes" id="UP000711047">
    <property type="component" value="Unassembled WGS sequence"/>
</dbReference>
<keyword evidence="2 4" id="KW-0378">Hydrolase</keyword>
<dbReference type="PANTHER" id="PTHR34142">
    <property type="entry name" value="ENDO-BETA-1,4-GLUCANASE A"/>
    <property type="match status" value="1"/>
</dbReference>
<keyword evidence="3 4" id="KW-0326">Glycosidase</keyword>
<organism evidence="8 9">
    <name type="scientific">Paenibacillus tritici</name>
    <dbReference type="NCBI Taxonomy" id="1873425"/>
    <lineage>
        <taxon>Bacteria</taxon>
        <taxon>Bacillati</taxon>
        <taxon>Bacillota</taxon>
        <taxon>Bacilli</taxon>
        <taxon>Bacillales</taxon>
        <taxon>Paenibacillaceae</taxon>
        <taxon>Paenibacillus</taxon>
    </lineage>
</organism>
<dbReference type="SUPFAM" id="SSF51445">
    <property type="entry name" value="(Trans)glycosidases"/>
    <property type="match status" value="1"/>
</dbReference>
<dbReference type="Pfam" id="PF00150">
    <property type="entry name" value="Cellulase"/>
    <property type="match status" value="1"/>
</dbReference>
<dbReference type="InterPro" id="IPR049475">
    <property type="entry name" value="Mann_GBD_bact"/>
</dbReference>
<feature type="region of interest" description="Disordered" evidence="5">
    <location>
        <begin position="331"/>
        <end position="372"/>
    </location>
</feature>
<evidence type="ECO:0000256" key="2">
    <source>
        <dbReference type="ARBA" id="ARBA00022801"/>
    </source>
</evidence>
<feature type="domain" description="Glycoside hydrolase family 5" evidence="6">
    <location>
        <begin position="45"/>
        <end position="289"/>
    </location>
</feature>
<dbReference type="Pfam" id="PF21253">
    <property type="entry name" value="Mann_GBD_bact"/>
    <property type="match status" value="1"/>
</dbReference>
<protein>
    <submittedName>
        <fullName evidence="8">Glycoside hydrolase family 5 protein</fullName>
    </submittedName>
</protein>
<accession>A0ABX2DSX1</accession>
<dbReference type="InterPro" id="IPR001547">
    <property type="entry name" value="Glyco_hydro_5"/>
</dbReference>
<gene>
    <name evidence="8" type="ORF">HQN87_20830</name>
</gene>
<evidence type="ECO:0000259" key="7">
    <source>
        <dbReference type="Pfam" id="PF21253"/>
    </source>
</evidence>
<proteinExistence type="inferred from homology"/>
<dbReference type="GO" id="GO:0016787">
    <property type="term" value="F:hydrolase activity"/>
    <property type="evidence" value="ECO:0007669"/>
    <property type="project" value="UniProtKB-KW"/>
</dbReference>
<evidence type="ECO:0000313" key="8">
    <source>
        <dbReference type="EMBL" id="NQX47773.1"/>
    </source>
</evidence>
<name>A0ABX2DSX1_9BACL</name>
<dbReference type="Gene3D" id="2.60.120.260">
    <property type="entry name" value="Galactose-binding domain-like"/>
    <property type="match status" value="1"/>
</dbReference>
<dbReference type="InterPro" id="IPR008979">
    <property type="entry name" value="Galactose-bd-like_sf"/>
</dbReference>
<comment type="similarity">
    <text evidence="1 4">Belongs to the glycosyl hydrolase 5 (cellulase A) family.</text>
</comment>
<sequence>MRWLLVIRKWSITLTALLLVLSLIGLVPKDAHAASGFYVSGTKLMDATGTPFVMRGVNHAHTWYKDQLTTAIPAIAKTGANTVRIVLSDGHKWTLDDVSAVQNILSLCEQNKLIAVLEVHDATGSDSLTDLDNAVNYWIAIKSALIGKEDRVIINIANEWYGTWDGPAWAAGYKQAIPKLRNAGLNHTLIVDSAGWGQYPASAINYGTEVLNSDSLKNTVFSIHMYEYAGGNAATVKSNIDEVLNKNLALIIGEFGGQHTNGDVDEATIMSYSQQKKVGWLAWSWKGNSSDLTYLDMTHDWAGNSLTSFGNTVVNGSYGIQATSILSGVFGGGTPTPTPTVSPAPTASPTPTPIPTPSPTPTTSPTPTPGGTVTTLYDFESGISGWSGSNISGGPWVTNEWTAAGTNSLKADIYLAAGSSHSLYYTGHHNLSGKNILKATIKHAPWGNIGNGISAKLYVKTGSGWTWHDGGITAIHSTDSTLTLSLSNISNLSDVRELGVEFGASSNSSGQSAVYVDSVTVQ</sequence>
<feature type="domain" description="Mannanase galactose-binding" evidence="7">
    <location>
        <begin position="377"/>
        <end position="518"/>
    </location>
</feature>
<dbReference type="PANTHER" id="PTHR34142:SF1">
    <property type="entry name" value="GLYCOSIDE HYDROLASE FAMILY 5 DOMAIN-CONTAINING PROTEIN"/>
    <property type="match status" value="1"/>
</dbReference>